<dbReference type="EMBL" id="JBBKAI010000002">
    <property type="protein sequence ID" value="MEJ8662038.1"/>
    <property type="molecule type" value="Genomic_DNA"/>
</dbReference>
<dbReference type="Proteomes" id="UP001375539">
    <property type="component" value="Unassembled WGS sequence"/>
</dbReference>
<gene>
    <name evidence="1" type="ORF">WKI58_37035</name>
</gene>
<name>A0ACC6QU49_9ACTN</name>
<protein>
    <submittedName>
        <fullName evidence="1">Uncharacterized protein</fullName>
    </submittedName>
</protein>
<keyword evidence="2" id="KW-1185">Reference proteome</keyword>
<reference evidence="1" key="1">
    <citation type="submission" date="2024-03" db="EMBL/GenBank/DDBJ databases">
        <title>Novel Streptomyces species of biotechnological and ecological value are a feature of Machair soil.</title>
        <authorList>
            <person name="Prole J.R."/>
            <person name="Goodfellow M."/>
            <person name="Allenby N."/>
            <person name="Ward A.C."/>
        </authorList>
    </citation>
    <scope>NUCLEOTIDE SEQUENCE</scope>
    <source>
        <strain evidence="1">MS1.AVA.4</strain>
    </source>
</reference>
<accession>A0ACC6QU49</accession>
<organism evidence="1 2">
    <name type="scientific">Streptomyces pratisoli</name>
    <dbReference type="NCBI Taxonomy" id="3139917"/>
    <lineage>
        <taxon>Bacteria</taxon>
        <taxon>Bacillati</taxon>
        <taxon>Actinomycetota</taxon>
        <taxon>Actinomycetes</taxon>
        <taxon>Kitasatosporales</taxon>
        <taxon>Streptomycetaceae</taxon>
        <taxon>Streptomyces</taxon>
    </lineage>
</organism>
<comment type="caution">
    <text evidence="1">The sequence shown here is derived from an EMBL/GenBank/DDBJ whole genome shotgun (WGS) entry which is preliminary data.</text>
</comment>
<proteinExistence type="predicted"/>
<evidence type="ECO:0000313" key="2">
    <source>
        <dbReference type="Proteomes" id="UP001375539"/>
    </source>
</evidence>
<evidence type="ECO:0000313" key="1">
    <source>
        <dbReference type="EMBL" id="MEJ8662038.1"/>
    </source>
</evidence>
<sequence>MTTAATAVNSVETTTAMLQAELPQLEKHQQALQEELAAVSVRLESVRGALTALSALSASAIPHPRVAEPDAGADTEEAAAPNEPAAVEKSPAPEPATGEVATTDEPAPAPQETAPARKARKTSTSTSTSTTKKNAAKSADKPAKRRPAAKPTPAKAAKKTKQSPSTTASDTAQDTGGLTEQVIAILGRNADVPLRARDVAEALGRDESTGSINAVRSTLDRLVATSRAHRAGRGLYQAPAA</sequence>